<accession>A0ABT5HG22</accession>
<reference evidence="1 2" key="1">
    <citation type="submission" date="2023-01" db="EMBL/GenBank/DDBJ databases">
        <title>Novel species of the genus Asticcacaulis isolated from rivers.</title>
        <authorList>
            <person name="Lu H."/>
        </authorList>
    </citation>
    <scope>NUCLEOTIDE SEQUENCE [LARGE SCALE GENOMIC DNA]</scope>
    <source>
        <strain evidence="1 2">LKC15W</strain>
    </source>
</reference>
<gene>
    <name evidence="1" type="ORF">PQU98_03260</name>
</gene>
<dbReference type="EMBL" id="JAQQKV010000001">
    <property type="protein sequence ID" value="MDC7675132.1"/>
    <property type="molecule type" value="Genomic_DNA"/>
</dbReference>
<sequence length="87" mass="9661">MAIAVDIADRLYDYTDEEKAAEAVALFQLQNNLDDHALIALWEDERNPKRVELERSIFEAVDTNGSAKRAEETIPAGISLVIETEGA</sequence>
<proteinExistence type="predicted"/>
<evidence type="ECO:0000313" key="1">
    <source>
        <dbReference type="EMBL" id="MDC7675132.1"/>
    </source>
</evidence>
<dbReference type="Proteomes" id="UP001218579">
    <property type="component" value="Unassembled WGS sequence"/>
</dbReference>
<protein>
    <submittedName>
        <fullName evidence="1">Uncharacterized protein</fullName>
    </submittedName>
</protein>
<name>A0ABT5HG22_9CAUL</name>
<keyword evidence="2" id="KW-1185">Reference proteome</keyword>
<comment type="caution">
    <text evidence="1">The sequence shown here is derived from an EMBL/GenBank/DDBJ whole genome shotgun (WGS) entry which is preliminary data.</text>
</comment>
<evidence type="ECO:0000313" key="2">
    <source>
        <dbReference type="Proteomes" id="UP001218579"/>
    </source>
</evidence>
<organism evidence="1 2">
    <name type="scientific">Asticcacaulis machinosus</name>
    <dbReference type="NCBI Taxonomy" id="2984211"/>
    <lineage>
        <taxon>Bacteria</taxon>
        <taxon>Pseudomonadati</taxon>
        <taxon>Pseudomonadota</taxon>
        <taxon>Alphaproteobacteria</taxon>
        <taxon>Caulobacterales</taxon>
        <taxon>Caulobacteraceae</taxon>
        <taxon>Asticcacaulis</taxon>
    </lineage>
</organism>
<dbReference type="RefSeq" id="WP_272743444.1">
    <property type="nucleotide sequence ID" value="NZ_JAQQKV010000001.1"/>
</dbReference>